<reference evidence="3" key="3">
    <citation type="submission" date="2025-09" db="UniProtKB">
        <authorList>
            <consortium name="Ensembl"/>
        </authorList>
    </citation>
    <scope>IDENTIFICATION</scope>
</reference>
<organism evidence="3 4">
    <name type="scientific">Pongo abelii</name>
    <name type="common">Sumatran orangutan</name>
    <name type="synonym">Pongo pygmaeus abelii</name>
    <dbReference type="NCBI Taxonomy" id="9601"/>
    <lineage>
        <taxon>Eukaryota</taxon>
        <taxon>Metazoa</taxon>
        <taxon>Chordata</taxon>
        <taxon>Craniata</taxon>
        <taxon>Vertebrata</taxon>
        <taxon>Euteleostomi</taxon>
        <taxon>Mammalia</taxon>
        <taxon>Eutheria</taxon>
        <taxon>Euarchontoglires</taxon>
        <taxon>Primates</taxon>
        <taxon>Haplorrhini</taxon>
        <taxon>Catarrhini</taxon>
        <taxon>Hominidae</taxon>
        <taxon>Pongo</taxon>
    </lineage>
</organism>
<accession>H2PIW5</accession>
<dbReference type="eggNOG" id="ENOG502S81N">
    <property type="taxonomic scope" value="Eukaryota"/>
</dbReference>
<dbReference type="Ensembl" id="ENSPPYT00000019259.2">
    <property type="protein sequence ID" value="ENSPPYP00000018521.2"/>
    <property type="gene ID" value="ENSPPYG00000016559.2"/>
</dbReference>
<dbReference type="Proteomes" id="UP000001595">
    <property type="component" value="Chromosome 6"/>
</dbReference>
<proteinExistence type="predicted"/>
<keyword evidence="2" id="KW-1133">Transmembrane helix</keyword>
<feature type="region of interest" description="Disordered" evidence="1">
    <location>
        <begin position="37"/>
        <end position="60"/>
    </location>
</feature>
<sequence length="284" mass="31971">MWAPLHPAPLPLVSCASRGRADQSGAGILQAAEANGQRQGLGTQVDGEGGAWTSREAGLKVPTREREEAGGLSMKQQQWCGMTAKMGTVLSGVFTIMAVDMYLIFEQKHLGNGSCTEITPKYEGASDIINNFIICWSFKIVLFLSFITIIISCFLLYSVYAQIFRGLVIYVVWIFFYETANIVIQILTNNDFGIKEVRIMRWFGLVSRTVMHCFWMFFVINYAHITYKNQSQGNIISYKRRISTAEALHSRNKRLSVLSGFSGSHLESQYSERQRRCSAKTSIK</sequence>
<dbReference type="GeneTree" id="ENSGT00730000111479"/>
<accession>A0A2J8Y3P9</accession>
<evidence type="ECO:0000256" key="2">
    <source>
        <dbReference type="SAM" id="Phobius"/>
    </source>
</evidence>
<feature type="transmembrane region" description="Helical" evidence="2">
    <location>
        <begin position="167"/>
        <end position="187"/>
    </location>
</feature>
<keyword evidence="2" id="KW-0812">Transmembrane</keyword>
<dbReference type="FunCoup" id="H2PIW5">
    <property type="interactions" value="37"/>
</dbReference>
<protein>
    <submittedName>
        <fullName evidence="3">Transmembrane protein 217</fullName>
    </submittedName>
</protein>
<evidence type="ECO:0000313" key="3">
    <source>
        <dbReference type="Ensembl" id="ENSPPYP00000018521.2"/>
    </source>
</evidence>
<evidence type="ECO:0000313" key="4">
    <source>
        <dbReference type="Proteomes" id="UP000001595"/>
    </source>
</evidence>
<gene>
    <name evidence="3" type="primary">TMEM217</name>
</gene>
<dbReference type="InParanoid" id="H2PIW5"/>
<dbReference type="Pfam" id="PF15049">
    <property type="entry name" value="DUF4534"/>
    <property type="match status" value="1"/>
</dbReference>
<dbReference type="OrthoDB" id="8878550at2759"/>
<reference evidence="3" key="2">
    <citation type="submission" date="2025-08" db="UniProtKB">
        <authorList>
            <consortium name="Ensembl"/>
        </authorList>
    </citation>
    <scope>IDENTIFICATION</scope>
</reference>
<dbReference type="PANTHER" id="PTHR34928:SF2">
    <property type="entry name" value="TRANSMEMBRANE PROTEIN 217"/>
    <property type="match status" value="1"/>
</dbReference>
<dbReference type="AlphaFoldDB" id="H2PIW5"/>
<name>H2PIW5_PONAB</name>
<dbReference type="InterPro" id="IPR027862">
    <property type="entry name" value="DUF4534"/>
</dbReference>
<dbReference type="HOGENOM" id="CLU_105458_0_0_1"/>
<reference evidence="3 4" key="1">
    <citation type="submission" date="2008-02" db="EMBL/GenBank/DDBJ databases">
        <title>A 6x draft sequence assembly of the Pongo pygmaeus abelii genome.</title>
        <authorList>
            <person name="Wilson R.K."/>
            <person name="Mardis E."/>
        </authorList>
    </citation>
    <scope>NUCLEOTIDE SEQUENCE [LARGE SCALE GENOMIC DNA]</scope>
</reference>
<evidence type="ECO:0000256" key="1">
    <source>
        <dbReference type="SAM" id="MobiDB-lite"/>
    </source>
</evidence>
<keyword evidence="2" id="KW-0472">Membrane</keyword>
<dbReference type="PANTHER" id="PTHR34928">
    <property type="entry name" value="TRANSMEMBRANE PROTEIN 217"/>
    <property type="match status" value="1"/>
</dbReference>
<feature type="transmembrane region" description="Helical" evidence="2">
    <location>
        <begin position="140"/>
        <end position="160"/>
    </location>
</feature>
<feature type="transmembrane region" description="Helical" evidence="2">
    <location>
        <begin position="199"/>
        <end position="220"/>
    </location>
</feature>
<keyword evidence="4" id="KW-1185">Reference proteome</keyword>